<dbReference type="SUPFAM" id="SSF52374">
    <property type="entry name" value="Nucleotidylyl transferase"/>
    <property type="match status" value="1"/>
</dbReference>
<evidence type="ECO:0000256" key="3">
    <source>
        <dbReference type="ARBA" id="ARBA00012219"/>
    </source>
</evidence>
<dbReference type="Proteomes" id="UP001153069">
    <property type="component" value="Unassembled WGS sequence"/>
</dbReference>
<dbReference type="HAMAP" id="MF_00158">
    <property type="entry name" value="PanC"/>
    <property type="match status" value="1"/>
</dbReference>
<name>A0A9N8E9G5_9STRA</name>
<dbReference type="OrthoDB" id="2020436at2759"/>
<evidence type="ECO:0000256" key="4">
    <source>
        <dbReference type="ARBA" id="ARBA00015647"/>
    </source>
</evidence>
<evidence type="ECO:0000256" key="10">
    <source>
        <dbReference type="ARBA" id="ARBA00032806"/>
    </source>
</evidence>
<reference evidence="12" key="1">
    <citation type="submission" date="2020-06" db="EMBL/GenBank/DDBJ databases">
        <authorList>
            <consortium name="Plant Systems Biology data submission"/>
        </authorList>
    </citation>
    <scope>NUCLEOTIDE SEQUENCE</scope>
    <source>
        <strain evidence="12">D6</strain>
    </source>
</reference>
<comment type="caution">
    <text evidence="12">The sequence shown here is derived from an EMBL/GenBank/DDBJ whole genome shotgun (WGS) entry which is preliminary data.</text>
</comment>
<dbReference type="AlphaFoldDB" id="A0A9N8E9G5"/>
<dbReference type="GO" id="GO:0005524">
    <property type="term" value="F:ATP binding"/>
    <property type="evidence" value="ECO:0007669"/>
    <property type="project" value="UniProtKB-KW"/>
</dbReference>
<evidence type="ECO:0000256" key="2">
    <source>
        <dbReference type="ARBA" id="ARBA00009256"/>
    </source>
</evidence>
<keyword evidence="6" id="KW-0566">Pantothenate biosynthesis</keyword>
<dbReference type="Gene3D" id="3.40.50.620">
    <property type="entry name" value="HUPs"/>
    <property type="match status" value="1"/>
</dbReference>
<dbReference type="Gene3D" id="3.30.1300.10">
    <property type="entry name" value="Pantoate-beta-alanine ligase, C-terminal domain"/>
    <property type="match status" value="1"/>
</dbReference>
<dbReference type="EMBL" id="CAICTM010000654">
    <property type="protein sequence ID" value="CAB9514475.1"/>
    <property type="molecule type" value="Genomic_DNA"/>
</dbReference>
<keyword evidence="5" id="KW-0436">Ligase</keyword>
<protein>
    <recommendedName>
        <fullName evidence="4">Pantoate--beta-alanine ligase</fullName>
        <ecNumber evidence="3">6.3.2.1</ecNumber>
    </recommendedName>
    <alternativeName>
        <fullName evidence="10">Pantoate-activating enzyme</fullName>
    </alternativeName>
    <alternativeName>
        <fullName evidence="9">Pantothenate synthetase</fullName>
    </alternativeName>
</protein>
<dbReference type="Pfam" id="PF02569">
    <property type="entry name" value="Pantoate_ligase"/>
    <property type="match status" value="1"/>
</dbReference>
<evidence type="ECO:0000256" key="8">
    <source>
        <dbReference type="ARBA" id="ARBA00022840"/>
    </source>
</evidence>
<sequence>MQAAVATARSSLTLHRTVASIRSMRHALDPAVKIGFVPTMGALHEGHLSLVKEARARNDIVVASIFVNPTQFGEGEDFEQYPRQLEQDQDLLADLGVDHLFAPDANSMYGKNHDSFVSVEGFEDIAEGKARPGHFRGVATIVTKLFNIVQPSNAYFGQKDAAQCCLIQRIVDDLDMPLHVNVIPTVREPDGLAMSSRNAYLTTTERQAAPVVYRSLCAARDLFLGLPAESSIPAAHIQQVVESILASEPLVSEVQYVAIDNKANMRPIDDDVHRSEGAIISLAVKVGSVRLIDNIVL</sequence>
<dbReference type="InterPro" id="IPR014729">
    <property type="entry name" value="Rossmann-like_a/b/a_fold"/>
</dbReference>
<dbReference type="NCBIfam" id="TIGR00125">
    <property type="entry name" value="cyt_tran_rel"/>
    <property type="match status" value="1"/>
</dbReference>
<dbReference type="EC" id="6.3.2.1" evidence="3"/>
<evidence type="ECO:0000256" key="11">
    <source>
        <dbReference type="ARBA" id="ARBA00048258"/>
    </source>
</evidence>
<evidence type="ECO:0000313" key="13">
    <source>
        <dbReference type="Proteomes" id="UP001153069"/>
    </source>
</evidence>
<organism evidence="12 13">
    <name type="scientific">Seminavis robusta</name>
    <dbReference type="NCBI Taxonomy" id="568900"/>
    <lineage>
        <taxon>Eukaryota</taxon>
        <taxon>Sar</taxon>
        <taxon>Stramenopiles</taxon>
        <taxon>Ochrophyta</taxon>
        <taxon>Bacillariophyta</taxon>
        <taxon>Bacillariophyceae</taxon>
        <taxon>Bacillariophycidae</taxon>
        <taxon>Naviculales</taxon>
        <taxon>Naviculaceae</taxon>
        <taxon>Seminavis</taxon>
    </lineage>
</organism>
<dbReference type="GO" id="GO:0004592">
    <property type="term" value="F:pantoate-beta-alanine ligase activity"/>
    <property type="evidence" value="ECO:0007669"/>
    <property type="project" value="UniProtKB-EC"/>
</dbReference>
<evidence type="ECO:0000256" key="5">
    <source>
        <dbReference type="ARBA" id="ARBA00022598"/>
    </source>
</evidence>
<dbReference type="InterPro" id="IPR004821">
    <property type="entry name" value="Cyt_trans-like"/>
</dbReference>
<evidence type="ECO:0000256" key="6">
    <source>
        <dbReference type="ARBA" id="ARBA00022655"/>
    </source>
</evidence>
<evidence type="ECO:0000313" key="12">
    <source>
        <dbReference type="EMBL" id="CAB9514475.1"/>
    </source>
</evidence>
<keyword evidence="7" id="KW-0547">Nucleotide-binding</keyword>
<proteinExistence type="inferred from homology"/>
<comment type="similarity">
    <text evidence="2">Belongs to the pantothenate synthetase family.</text>
</comment>
<dbReference type="PANTHER" id="PTHR21299:SF1">
    <property type="entry name" value="PANTOATE--BETA-ALANINE LIGASE"/>
    <property type="match status" value="1"/>
</dbReference>
<accession>A0A9N8E9G5</accession>
<dbReference type="InterPro" id="IPR042176">
    <property type="entry name" value="Pantoate_ligase_C"/>
</dbReference>
<gene>
    <name evidence="12" type="ORF">SEMRO_655_G182300.1</name>
</gene>
<evidence type="ECO:0000256" key="9">
    <source>
        <dbReference type="ARBA" id="ARBA00029902"/>
    </source>
</evidence>
<keyword evidence="13" id="KW-1185">Reference proteome</keyword>
<dbReference type="PANTHER" id="PTHR21299">
    <property type="entry name" value="CYTIDYLATE KINASE/PANTOATE-BETA-ALANINE LIGASE"/>
    <property type="match status" value="1"/>
</dbReference>
<dbReference type="InterPro" id="IPR003721">
    <property type="entry name" value="Pantoate_ligase"/>
</dbReference>
<dbReference type="FunFam" id="3.40.50.620:FF:000013">
    <property type="entry name" value="Pantothenate synthetase"/>
    <property type="match status" value="1"/>
</dbReference>
<keyword evidence="8" id="KW-0067">ATP-binding</keyword>
<dbReference type="CDD" id="cd00560">
    <property type="entry name" value="PanC"/>
    <property type="match status" value="1"/>
</dbReference>
<comment type="catalytic activity">
    <reaction evidence="11">
        <text>(R)-pantoate + beta-alanine + ATP = (R)-pantothenate + AMP + diphosphate + H(+)</text>
        <dbReference type="Rhea" id="RHEA:10912"/>
        <dbReference type="ChEBI" id="CHEBI:15378"/>
        <dbReference type="ChEBI" id="CHEBI:15980"/>
        <dbReference type="ChEBI" id="CHEBI:29032"/>
        <dbReference type="ChEBI" id="CHEBI:30616"/>
        <dbReference type="ChEBI" id="CHEBI:33019"/>
        <dbReference type="ChEBI" id="CHEBI:57966"/>
        <dbReference type="ChEBI" id="CHEBI:456215"/>
        <dbReference type="EC" id="6.3.2.1"/>
    </reaction>
</comment>
<evidence type="ECO:0000256" key="7">
    <source>
        <dbReference type="ARBA" id="ARBA00022741"/>
    </source>
</evidence>
<dbReference type="NCBIfam" id="TIGR00018">
    <property type="entry name" value="panC"/>
    <property type="match status" value="1"/>
</dbReference>
<evidence type="ECO:0000256" key="1">
    <source>
        <dbReference type="ARBA" id="ARBA00004990"/>
    </source>
</evidence>
<comment type="pathway">
    <text evidence="1">Cofactor biosynthesis; (R)-pantothenate biosynthesis; (R)-pantothenate from (R)-pantoate and beta-alanine: step 1/1.</text>
</comment>
<dbReference type="GO" id="GO:0015940">
    <property type="term" value="P:pantothenate biosynthetic process"/>
    <property type="evidence" value="ECO:0007669"/>
    <property type="project" value="UniProtKB-KW"/>
</dbReference>